<dbReference type="CDD" id="cd03316">
    <property type="entry name" value="MR_like"/>
    <property type="match status" value="1"/>
</dbReference>
<gene>
    <name evidence="3" type="ORF">ABS311_02715</name>
</gene>
<keyword evidence="1" id="KW-0456">Lyase</keyword>
<comment type="caution">
    <text evidence="3">The sequence shown here is derived from an EMBL/GenBank/DDBJ whole genome shotgun (WGS) entry which is preliminary data.</text>
</comment>
<dbReference type="InterPro" id="IPR013341">
    <property type="entry name" value="Mandelate_racemase_N_dom"/>
</dbReference>
<name>A0ABV1RD04_9ALTE</name>
<dbReference type="Pfam" id="PF02746">
    <property type="entry name" value="MR_MLE_N"/>
    <property type="match status" value="1"/>
</dbReference>
<dbReference type="InterPro" id="IPR029065">
    <property type="entry name" value="Enolase_C-like"/>
</dbReference>
<dbReference type="Pfam" id="PF13378">
    <property type="entry name" value="MR_MLE_C"/>
    <property type="match status" value="1"/>
</dbReference>
<accession>A0ABV1RD04</accession>
<dbReference type="RefSeq" id="WP_350400607.1">
    <property type="nucleotide sequence ID" value="NZ_JBELOE010000067.1"/>
</dbReference>
<dbReference type="InterPro" id="IPR013342">
    <property type="entry name" value="Mandelate_racemase_C"/>
</dbReference>
<dbReference type="Gene3D" id="3.30.390.10">
    <property type="entry name" value="Enolase-like, N-terminal domain"/>
    <property type="match status" value="1"/>
</dbReference>
<dbReference type="PANTHER" id="PTHR48080:SF2">
    <property type="entry name" value="D-GALACTONATE DEHYDRATASE"/>
    <property type="match status" value="1"/>
</dbReference>
<evidence type="ECO:0000259" key="2">
    <source>
        <dbReference type="SMART" id="SM00922"/>
    </source>
</evidence>
<keyword evidence="4" id="KW-1185">Reference proteome</keyword>
<evidence type="ECO:0000313" key="3">
    <source>
        <dbReference type="EMBL" id="MER2490794.1"/>
    </source>
</evidence>
<sequence>MRIACIKTHHVRCQLDKPFGFSQWFYDQRNVLLIEVITDTGLSGWGECYGPADVIQAAAEKFYAPRILGMESLSTDAIWHHMWRSSLDFARSGIMMSAMSGIDMALWDLKGKALNVSVAELMGGRNRSTVPCYATGMYYLDMPEDKLLPTLVEEAVSYAEGGYEAMKIKVGKNIQFDEKFIIALREALPNTQLMADSNHAFDLPEAIRIGRVLQEYRYEWFEEPLAPEHLHLFKTLHDKLDITLATGECVQTRFAYNNLIQSNSVHLLQPDLAYCGGPSEALKIRAMASAHGINVIPHVWGTQLNLAAATHFLASAYHEPGRAEPKKLFLEYDRTENPLRDEMYEQMITVDKGQAIVPTAPGLGVTINRKALEKFTVTKTETKL</sequence>
<dbReference type="InterPro" id="IPR018110">
    <property type="entry name" value="Mandel_Rmase/mucon_lact_enz_CS"/>
</dbReference>
<proteinExistence type="predicted"/>
<dbReference type="PROSITE" id="PS00908">
    <property type="entry name" value="MR_MLE_1"/>
    <property type="match status" value="1"/>
</dbReference>
<dbReference type="SFLD" id="SFLDS00001">
    <property type="entry name" value="Enolase"/>
    <property type="match status" value="1"/>
</dbReference>
<dbReference type="SUPFAM" id="SSF54826">
    <property type="entry name" value="Enolase N-terminal domain-like"/>
    <property type="match status" value="1"/>
</dbReference>
<dbReference type="EMBL" id="JBELOE010000067">
    <property type="protein sequence ID" value="MER2490794.1"/>
    <property type="molecule type" value="Genomic_DNA"/>
</dbReference>
<feature type="domain" description="Mandelate racemase/muconate lactonizing enzyme C-terminal" evidence="2">
    <location>
        <begin position="148"/>
        <end position="243"/>
    </location>
</feature>
<dbReference type="SUPFAM" id="SSF51604">
    <property type="entry name" value="Enolase C-terminal domain-like"/>
    <property type="match status" value="1"/>
</dbReference>
<dbReference type="SFLD" id="SFLDG00179">
    <property type="entry name" value="mandelate_racemase"/>
    <property type="match status" value="1"/>
</dbReference>
<dbReference type="InterPro" id="IPR029017">
    <property type="entry name" value="Enolase-like_N"/>
</dbReference>
<dbReference type="Gene3D" id="3.20.20.120">
    <property type="entry name" value="Enolase-like C-terminal domain"/>
    <property type="match status" value="1"/>
</dbReference>
<dbReference type="InterPro" id="IPR036849">
    <property type="entry name" value="Enolase-like_C_sf"/>
</dbReference>
<dbReference type="Proteomes" id="UP001467690">
    <property type="component" value="Unassembled WGS sequence"/>
</dbReference>
<reference evidence="3 4" key="1">
    <citation type="submission" date="2024-06" db="EMBL/GenBank/DDBJ databases">
        <authorList>
            <person name="Chen R.Y."/>
        </authorList>
    </citation>
    <scope>NUCLEOTIDE SEQUENCE [LARGE SCALE GENOMIC DNA]</scope>
    <source>
        <strain evidence="3 4">D2</strain>
    </source>
</reference>
<protein>
    <submittedName>
        <fullName evidence="3">Mandelate racemase/muconate lactonizing enzyme family protein</fullName>
    </submittedName>
</protein>
<evidence type="ECO:0000313" key="4">
    <source>
        <dbReference type="Proteomes" id="UP001467690"/>
    </source>
</evidence>
<organism evidence="3 4">
    <name type="scientific">Catenovulum sediminis</name>
    <dbReference type="NCBI Taxonomy" id="1740262"/>
    <lineage>
        <taxon>Bacteria</taxon>
        <taxon>Pseudomonadati</taxon>
        <taxon>Pseudomonadota</taxon>
        <taxon>Gammaproteobacteria</taxon>
        <taxon>Alteromonadales</taxon>
        <taxon>Alteromonadaceae</taxon>
        <taxon>Catenovulum</taxon>
    </lineage>
</organism>
<evidence type="ECO:0000256" key="1">
    <source>
        <dbReference type="ARBA" id="ARBA00023239"/>
    </source>
</evidence>
<dbReference type="SMART" id="SM00922">
    <property type="entry name" value="MR_MLE"/>
    <property type="match status" value="1"/>
</dbReference>
<dbReference type="PANTHER" id="PTHR48080">
    <property type="entry name" value="D-GALACTONATE DEHYDRATASE-RELATED"/>
    <property type="match status" value="1"/>
</dbReference>
<dbReference type="InterPro" id="IPR034593">
    <property type="entry name" value="DgoD-like"/>
</dbReference>